<name>A0ACC2FFN5_DALPE</name>
<gene>
    <name evidence="1" type="ORF">DPEC_G00296580</name>
</gene>
<organism evidence="1 2">
    <name type="scientific">Dallia pectoralis</name>
    <name type="common">Alaska blackfish</name>
    <dbReference type="NCBI Taxonomy" id="75939"/>
    <lineage>
        <taxon>Eukaryota</taxon>
        <taxon>Metazoa</taxon>
        <taxon>Chordata</taxon>
        <taxon>Craniata</taxon>
        <taxon>Vertebrata</taxon>
        <taxon>Euteleostomi</taxon>
        <taxon>Actinopterygii</taxon>
        <taxon>Neopterygii</taxon>
        <taxon>Teleostei</taxon>
        <taxon>Protacanthopterygii</taxon>
        <taxon>Esociformes</taxon>
        <taxon>Umbridae</taxon>
        <taxon>Dallia</taxon>
    </lineage>
</organism>
<reference evidence="1" key="1">
    <citation type="submission" date="2021-05" db="EMBL/GenBank/DDBJ databases">
        <authorList>
            <person name="Pan Q."/>
            <person name="Jouanno E."/>
            <person name="Zahm M."/>
            <person name="Klopp C."/>
            <person name="Cabau C."/>
            <person name="Louis A."/>
            <person name="Berthelot C."/>
            <person name="Parey E."/>
            <person name="Roest Crollius H."/>
            <person name="Montfort J."/>
            <person name="Robinson-Rechavi M."/>
            <person name="Bouchez O."/>
            <person name="Lampietro C."/>
            <person name="Lopez Roques C."/>
            <person name="Donnadieu C."/>
            <person name="Postlethwait J."/>
            <person name="Bobe J."/>
            <person name="Dillon D."/>
            <person name="Chandos A."/>
            <person name="von Hippel F."/>
            <person name="Guiguen Y."/>
        </authorList>
    </citation>
    <scope>NUCLEOTIDE SEQUENCE</scope>
    <source>
        <strain evidence="1">YG-Jan2019</strain>
    </source>
</reference>
<comment type="caution">
    <text evidence="1">The sequence shown here is derived from an EMBL/GenBank/DDBJ whole genome shotgun (WGS) entry which is preliminary data.</text>
</comment>
<dbReference type="EMBL" id="CM055755">
    <property type="protein sequence ID" value="KAJ7990080.1"/>
    <property type="molecule type" value="Genomic_DNA"/>
</dbReference>
<evidence type="ECO:0000313" key="2">
    <source>
        <dbReference type="Proteomes" id="UP001157502"/>
    </source>
</evidence>
<proteinExistence type="predicted"/>
<accession>A0ACC2FFN5</accession>
<sequence length="208" mass="23918">MTTVEMKVIKESSLRQDYENVRKQHIRATSAQTSGRRVYIWVAVGFGILCVSQVILNVYLRLVTYSTSEDNHLETSNTTQTKTCPQGWILTFGRSCYFTSPDYKNWTASRQDCLDRGADLVIINSREEQAFIKALNHIAWIGLTENEVEGTWRWVDGTLLTTSYWKEHEPNGGTNENCTEITGFHNDPILAWNDLLCDSMLHWICERS</sequence>
<protein>
    <submittedName>
        <fullName evidence="1">Uncharacterized protein</fullName>
    </submittedName>
</protein>
<evidence type="ECO:0000313" key="1">
    <source>
        <dbReference type="EMBL" id="KAJ7990080.1"/>
    </source>
</evidence>
<keyword evidence="2" id="KW-1185">Reference proteome</keyword>
<dbReference type="Proteomes" id="UP001157502">
    <property type="component" value="Chromosome 28"/>
</dbReference>